<feature type="compositionally biased region" description="Basic residues" evidence="2">
    <location>
        <begin position="80"/>
        <end position="94"/>
    </location>
</feature>
<proteinExistence type="predicted"/>
<feature type="region of interest" description="Disordered" evidence="2">
    <location>
        <begin position="67"/>
        <end position="96"/>
    </location>
</feature>
<organism evidence="4">
    <name type="scientific">Oikopleura dioica</name>
    <name type="common">Tunicate</name>
    <dbReference type="NCBI Taxonomy" id="34765"/>
    <lineage>
        <taxon>Eukaryota</taxon>
        <taxon>Metazoa</taxon>
        <taxon>Chordata</taxon>
        <taxon>Tunicata</taxon>
        <taxon>Appendicularia</taxon>
        <taxon>Copelata</taxon>
        <taxon>Oikopleuridae</taxon>
        <taxon>Oikopleura</taxon>
    </lineage>
</organism>
<evidence type="ECO:0000313" key="4">
    <source>
        <dbReference type="EMBL" id="CBY22195.1"/>
    </source>
</evidence>
<dbReference type="Proteomes" id="UP000001307">
    <property type="component" value="Unassembled WGS sequence"/>
</dbReference>
<keyword evidence="3" id="KW-1133">Transmembrane helix</keyword>
<feature type="coiled-coil region" evidence="1">
    <location>
        <begin position="105"/>
        <end position="132"/>
    </location>
</feature>
<keyword evidence="3" id="KW-0472">Membrane</keyword>
<name>E4WXV1_OIKDI</name>
<feature type="transmembrane region" description="Helical" evidence="3">
    <location>
        <begin position="137"/>
        <end position="156"/>
    </location>
</feature>
<sequence length="195" mass="22053">MRLLFGLLGIQSIRGYSMHDLNNNENTWEIAGCHSQPIRAETSEKFIVTSGFPNIYSQRMDCTWKGLGQKSRPKEAPKRAPPKKKQAPKKKKPSAKGDYIKAGIERNLAAEARAKEAQMEREQKKKAQANKVLKKRLVFLIIGLVFVTIGNVWFILHRRKLALQKEAEKLGEKKSGLSSDSCKSDEPIYSSLDQI</sequence>
<evidence type="ECO:0000256" key="2">
    <source>
        <dbReference type="SAM" id="MobiDB-lite"/>
    </source>
</evidence>
<keyword evidence="3" id="KW-0812">Transmembrane</keyword>
<gene>
    <name evidence="4" type="ORF">GSOID_T00011745001</name>
</gene>
<evidence type="ECO:0000313" key="5">
    <source>
        <dbReference type="Proteomes" id="UP000001307"/>
    </source>
</evidence>
<reference evidence="4" key="1">
    <citation type="journal article" date="2010" name="Science">
        <title>Plasticity of animal genome architecture unmasked by rapid evolution of a pelagic tunicate.</title>
        <authorList>
            <person name="Denoeud F."/>
            <person name="Henriet S."/>
            <person name="Mungpakdee S."/>
            <person name="Aury J.M."/>
            <person name="Da Silva C."/>
            <person name="Brinkmann H."/>
            <person name="Mikhaleva J."/>
            <person name="Olsen L.C."/>
            <person name="Jubin C."/>
            <person name="Canestro C."/>
            <person name="Bouquet J.M."/>
            <person name="Danks G."/>
            <person name="Poulain J."/>
            <person name="Campsteijn C."/>
            <person name="Adamski M."/>
            <person name="Cross I."/>
            <person name="Yadetie F."/>
            <person name="Muffato M."/>
            <person name="Louis A."/>
            <person name="Butcher S."/>
            <person name="Tsagkogeorga G."/>
            <person name="Konrad A."/>
            <person name="Singh S."/>
            <person name="Jensen M.F."/>
            <person name="Cong E.H."/>
            <person name="Eikeseth-Otteraa H."/>
            <person name="Noel B."/>
            <person name="Anthouard V."/>
            <person name="Porcel B.M."/>
            <person name="Kachouri-Lafond R."/>
            <person name="Nishino A."/>
            <person name="Ugolini M."/>
            <person name="Chourrout P."/>
            <person name="Nishida H."/>
            <person name="Aasland R."/>
            <person name="Huzurbazar S."/>
            <person name="Westhof E."/>
            <person name="Delsuc F."/>
            <person name="Lehrach H."/>
            <person name="Reinhardt R."/>
            <person name="Weissenbach J."/>
            <person name="Roy S.W."/>
            <person name="Artiguenave F."/>
            <person name="Postlethwait J.H."/>
            <person name="Manak J.R."/>
            <person name="Thompson E.M."/>
            <person name="Jaillon O."/>
            <person name="Du Pasquier L."/>
            <person name="Boudinot P."/>
            <person name="Liberles D.A."/>
            <person name="Volff J.N."/>
            <person name="Philippe H."/>
            <person name="Lenhard B."/>
            <person name="Roest Crollius H."/>
            <person name="Wincker P."/>
            <person name="Chourrout D."/>
        </authorList>
    </citation>
    <scope>NUCLEOTIDE SEQUENCE [LARGE SCALE GENOMIC DNA]</scope>
</reference>
<accession>E4WXV1</accession>
<dbReference type="EMBL" id="FN653018">
    <property type="protein sequence ID" value="CBY22195.1"/>
    <property type="molecule type" value="Genomic_DNA"/>
</dbReference>
<keyword evidence="1" id="KW-0175">Coiled coil</keyword>
<keyword evidence="5" id="KW-1185">Reference proteome</keyword>
<dbReference type="OrthoDB" id="6369184at2759"/>
<protein>
    <submittedName>
        <fullName evidence="4">Uncharacterized protein</fullName>
    </submittedName>
</protein>
<evidence type="ECO:0000256" key="1">
    <source>
        <dbReference type="SAM" id="Coils"/>
    </source>
</evidence>
<dbReference type="AlphaFoldDB" id="E4WXV1"/>
<dbReference type="InParanoid" id="E4WXV1"/>
<evidence type="ECO:0000256" key="3">
    <source>
        <dbReference type="SAM" id="Phobius"/>
    </source>
</evidence>
<feature type="region of interest" description="Disordered" evidence="2">
    <location>
        <begin position="172"/>
        <end position="195"/>
    </location>
</feature>